<evidence type="ECO:0000259" key="4">
    <source>
        <dbReference type="Pfam" id="PF00561"/>
    </source>
</evidence>
<keyword evidence="1 3" id="KW-0474">Menaquinone biosynthesis</keyword>
<dbReference type="SUPFAM" id="SSF53474">
    <property type="entry name" value="alpha/beta-Hydrolases"/>
    <property type="match status" value="1"/>
</dbReference>
<comment type="similarity">
    <text evidence="3">Belongs to the AB hydrolase superfamily. MenH family.</text>
</comment>
<dbReference type="EC" id="4.2.99.20" evidence="3"/>
<protein>
    <recommendedName>
        <fullName evidence="3">Putative 2-succinyl-6-hydroxy-2,4-cyclohexadiene-1-carboxylate synthase</fullName>
        <shortName evidence="3">SHCHC synthase</shortName>
        <ecNumber evidence="3">4.2.99.20</ecNumber>
    </recommendedName>
</protein>
<comment type="pathway">
    <text evidence="3">Quinol/quinone metabolism; menaquinone biosynthesis.</text>
</comment>
<dbReference type="HAMAP" id="MF_01660">
    <property type="entry name" value="MenH"/>
    <property type="match status" value="1"/>
</dbReference>
<feature type="domain" description="AB hydrolase-1" evidence="4">
    <location>
        <begin position="20"/>
        <end position="255"/>
    </location>
</feature>
<evidence type="ECO:0000256" key="2">
    <source>
        <dbReference type="ARBA" id="ARBA00023239"/>
    </source>
</evidence>
<comment type="catalytic activity">
    <reaction evidence="3">
        <text>5-enolpyruvoyl-6-hydroxy-2-succinyl-cyclohex-3-ene-1-carboxylate = (1R,6R)-6-hydroxy-2-succinyl-cyclohexa-2,4-diene-1-carboxylate + pyruvate</text>
        <dbReference type="Rhea" id="RHEA:25597"/>
        <dbReference type="ChEBI" id="CHEBI:15361"/>
        <dbReference type="ChEBI" id="CHEBI:58689"/>
        <dbReference type="ChEBI" id="CHEBI:58818"/>
        <dbReference type="EC" id="4.2.99.20"/>
    </reaction>
</comment>
<organism evidence="5 6">
    <name type="scientific">Candidatus Viridilinea halotolerans</name>
    <dbReference type="NCBI Taxonomy" id="2491704"/>
    <lineage>
        <taxon>Bacteria</taxon>
        <taxon>Bacillati</taxon>
        <taxon>Chloroflexota</taxon>
        <taxon>Chloroflexia</taxon>
        <taxon>Chloroflexales</taxon>
        <taxon>Chloroflexineae</taxon>
        <taxon>Oscillochloridaceae</taxon>
        <taxon>Candidatus Viridilinea</taxon>
    </lineage>
</organism>
<comment type="caution">
    <text evidence="5">The sequence shown here is derived from an EMBL/GenBank/DDBJ whole genome shotgun (WGS) entry which is preliminary data.</text>
</comment>
<evidence type="ECO:0000256" key="3">
    <source>
        <dbReference type="HAMAP-Rule" id="MF_01660"/>
    </source>
</evidence>
<dbReference type="InterPro" id="IPR022485">
    <property type="entry name" value="SHCHC_synthase_MenH"/>
</dbReference>
<evidence type="ECO:0000256" key="1">
    <source>
        <dbReference type="ARBA" id="ARBA00022428"/>
    </source>
</evidence>
<reference evidence="5 6" key="1">
    <citation type="submission" date="2018-12" db="EMBL/GenBank/DDBJ databases">
        <title>Genome Sequence of Candidatus Viridilinea halotolerans isolated from saline sulfide-rich spring.</title>
        <authorList>
            <person name="Grouzdev D.S."/>
            <person name="Burganskaya E.I."/>
            <person name="Krutkina M.S."/>
            <person name="Sukhacheva M.V."/>
            <person name="Gorlenko V.M."/>
        </authorList>
    </citation>
    <scope>NUCLEOTIDE SEQUENCE [LARGE SCALE GENOMIC DNA]</scope>
    <source>
        <strain evidence="5">Chok-6</strain>
    </source>
</reference>
<dbReference type="GO" id="GO:0070205">
    <property type="term" value="F:2-succinyl-6-hydroxy-2,4-cyclohexadiene-1-carboxylate synthase activity"/>
    <property type="evidence" value="ECO:0007669"/>
    <property type="project" value="UniProtKB-UniRule"/>
</dbReference>
<dbReference type="PANTHER" id="PTHR42916">
    <property type="entry name" value="2-SUCCINYL-5-ENOLPYRUVYL-6-HYDROXY-3-CYCLOHEXENE-1-CARBOXYLATE SYNTHASE"/>
    <property type="match status" value="1"/>
</dbReference>
<dbReference type="EMBL" id="RSAS01000217">
    <property type="protein sequence ID" value="RRR75058.1"/>
    <property type="molecule type" value="Genomic_DNA"/>
</dbReference>
<gene>
    <name evidence="3 5" type="primary">menH</name>
    <name evidence="5" type="ORF">EI684_05620</name>
</gene>
<dbReference type="Proteomes" id="UP000280307">
    <property type="component" value="Unassembled WGS sequence"/>
</dbReference>
<dbReference type="NCBIfam" id="TIGR03695">
    <property type="entry name" value="menH_SHCHC"/>
    <property type="match status" value="1"/>
</dbReference>
<name>A0A426U544_9CHLR</name>
<sequence length="267" mass="28451">MLYVGVNSSATPDAPDHGLPLLLLHGFTGSSAEWRPVLPYWEGQHTLVAPDLIGHGQSPAPTDPTCYTMERCVTDLLALLDALGLARVALLGYSMGGRVALHLAAAAPERVARLILASASPGLATAQERAARISSDNALAAQIEQQGLVWFVDHWAAIPLFASQAALPAATRAELRARRLRGTPHGYANSLRGMGTGQQASLWDHLPALTMPTLLLSGQLDVKFMAINARMATLLPHARHVIVPQAGHAIHLEQPAAFAELVCSFLR</sequence>
<dbReference type="InterPro" id="IPR000639">
    <property type="entry name" value="Epox_hydrolase-like"/>
</dbReference>
<dbReference type="GO" id="GO:0009234">
    <property type="term" value="P:menaquinone biosynthetic process"/>
    <property type="evidence" value="ECO:0007669"/>
    <property type="project" value="UniProtKB-UniRule"/>
</dbReference>
<dbReference type="Gene3D" id="3.40.50.1820">
    <property type="entry name" value="alpha/beta hydrolase"/>
    <property type="match status" value="1"/>
</dbReference>
<dbReference type="AlphaFoldDB" id="A0A426U544"/>
<comment type="pathway">
    <text evidence="3">Quinol/quinone metabolism; 1,4-dihydroxy-2-naphthoate biosynthesis; 1,4-dihydroxy-2-naphthoate from chorismate: step 3/7.</text>
</comment>
<dbReference type="Pfam" id="PF00561">
    <property type="entry name" value="Abhydrolase_1"/>
    <property type="match status" value="1"/>
</dbReference>
<accession>A0A426U544</accession>
<dbReference type="PRINTS" id="PR00111">
    <property type="entry name" value="ABHYDROLASE"/>
</dbReference>
<dbReference type="InterPro" id="IPR000073">
    <property type="entry name" value="AB_hydrolase_1"/>
</dbReference>
<comment type="function">
    <text evidence="3">Catalyzes a proton abstraction reaction that results in 2,5-elimination of pyruvate from 2-succinyl-5-enolpyruvyl-6-hydroxy-3-cyclohexene-1-carboxylate (SEPHCHC) and the formation of 2-succinyl-6-hydroxy-2,4-cyclohexadiene-1-carboxylate (SHCHC).</text>
</comment>
<dbReference type="PANTHER" id="PTHR42916:SF1">
    <property type="entry name" value="PROTEIN PHYLLO, CHLOROPLASTIC"/>
    <property type="match status" value="1"/>
</dbReference>
<dbReference type="UniPathway" id="UPA01057">
    <property type="reaction ID" value="UER00900"/>
</dbReference>
<comment type="subunit">
    <text evidence="3">Monomer.</text>
</comment>
<dbReference type="UniPathway" id="UPA00079"/>
<dbReference type="InterPro" id="IPR029058">
    <property type="entry name" value="AB_hydrolase_fold"/>
</dbReference>
<proteinExistence type="inferred from homology"/>
<evidence type="ECO:0000313" key="5">
    <source>
        <dbReference type="EMBL" id="RRR75058.1"/>
    </source>
</evidence>
<keyword evidence="2 3" id="KW-0456">Lyase</keyword>
<dbReference type="PRINTS" id="PR00412">
    <property type="entry name" value="EPOXHYDRLASE"/>
</dbReference>
<evidence type="ECO:0000313" key="6">
    <source>
        <dbReference type="Proteomes" id="UP000280307"/>
    </source>
</evidence>